<organism evidence="1">
    <name type="scientific">viral metagenome</name>
    <dbReference type="NCBI Taxonomy" id="1070528"/>
    <lineage>
        <taxon>unclassified sequences</taxon>
        <taxon>metagenomes</taxon>
        <taxon>organismal metagenomes</taxon>
    </lineage>
</organism>
<accession>A0A6M3ILE4</accession>
<gene>
    <name evidence="1" type="ORF">MM415B01510_0007</name>
</gene>
<dbReference type="EMBL" id="MT141304">
    <property type="protein sequence ID" value="QJA58018.1"/>
    <property type="molecule type" value="Genomic_DNA"/>
</dbReference>
<dbReference type="AlphaFoldDB" id="A0A6M3ILE4"/>
<evidence type="ECO:0000313" key="1">
    <source>
        <dbReference type="EMBL" id="QJA58018.1"/>
    </source>
</evidence>
<sequence>MQETDLEPKDRVYEAQKKALIVKQEKERAKQTKPAGNEKIVTSRDSFELQKAGKVKTVTAIFVKDGVKYHKIIEAKDET</sequence>
<proteinExistence type="predicted"/>
<reference evidence="1" key="1">
    <citation type="submission" date="2020-03" db="EMBL/GenBank/DDBJ databases">
        <title>The deep terrestrial virosphere.</title>
        <authorList>
            <person name="Holmfeldt K."/>
            <person name="Nilsson E."/>
            <person name="Simone D."/>
            <person name="Lopez-Fernandez M."/>
            <person name="Wu X."/>
            <person name="de Brujin I."/>
            <person name="Lundin D."/>
            <person name="Andersson A."/>
            <person name="Bertilsson S."/>
            <person name="Dopson M."/>
        </authorList>
    </citation>
    <scope>NUCLEOTIDE SEQUENCE</scope>
    <source>
        <strain evidence="1">MM415B01510</strain>
    </source>
</reference>
<protein>
    <submittedName>
        <fullName evidence="1">Uncharacterized protein</fullName>
    </submittedName>
</protein>
<name>A0A6M3ILE4_9ZZZZ</name>